<dbReference type="PROSITE" id="PS50297">
    <property type="entry name" value="ANK_REP_REGION"/>
    <property type="match status" value="1"/>
</dbReference>
<dbReference type="Proteomes" id="UP001172155">
    <property type="component" value="Unassembled WGS sequence"/>
</dbReference>
<dbReference type="AlphaFoldDB" id="A0AA40KB91"/>
<dbReference type="EMBL" id="JAUKUD010000002">
    <property type="protein sequence ID" value="KAK0752655.1"/>
    <property type="molecule type" value="Genomic_DNA"/>
</dbReference>
<dbReference type="PANTHER" id="PTHR24198:SF165">
    <property type="entry name" value="ANKYRIN REPEAT-CONTAINING PROTEIN-RELATED"/>
    <property type="match status" value="1"/>
</dbReference>
<keyword evidence="1" id="KW-0677">Repeat</keyword>
<dbReference type="SUPFAM" id="SSF48403">
    <property type="entry name" value="Ankyrin repeat"/>
    <property type="match status" value="1"/>
</dbReference>
<protein>
    <submittedName>
        <fullName evidence="4">Ankyrin repeat-containing domain protein</fullName>
    </submittedName>
</protein>
<dbReference type="PROSITE" id="PS50088">
    <property type="entry name" value="ANK_REPEAT"/>
    <property type="match status" value="1"/>
</dbReference>
<keyword evidence="5" id="KW-1185">Reference proteome</keyword>
<organism evidence="4 5">
    <name type="scientific">Schizothecium vesticola</name>
    <dbReference type="NCBI Taxonomy" id="314040"/>
    <lineage>
        <taxon>Eukaryota</taxon>
        <taxon>Fungi</taxon>
        <taxon>Dikarya</taxon>
        <taxon>Ascomycota</taxon>
        <taxon>Pezizomycotina</taxon>
        <taxon>Sordariomycetes</taxon>
        <taxon>Sordariomycetidae</taxon>
        <taxon>Sordariales</taxon>
        <taxon>Schizotheciaceae</taxon>
        <taxon>Schizothecium</taxon>
    </lineage>
</organism>
<comment type="caution">
    <text evidence="4">The sequence shown here is derived from an EMBL/GenBank/DDBJ whole genome shotgun (WGS) entry which is preliminary data.</text>
</comment>
<dbReference type="InterPro" id="IPR002110">
    <property type="entry name" value="Ankyrin_rpt"/>
</dbReference>
<reference evidence="4" key="1">
    <citation type="submission" date="2023-06" db="EMBL/GenBank/DDBJ databases">
        <title>Genome-scale phylogeny and comparative genomics of the fungal order Sordariales.</title>
        <authorList>
            <consortium name="Lawrence Berkeley National Laboratory"/>
            <person name="Hensen N."/>
            <person name="Bonometti L."/>
            <person name="Westerberg I."/>
            <person name="Brannstrom I.O."/>
            <person name="Guillou S."/>
            <person name="Cros-Aarteil S."/>
            <person name="Calhoun S."/>
            <person name="Haridas S."/>
            <person name="Kuo A."/>
            <person name="Mondo S."/>
            <person name="Pangilinan J."/>
            <person name="Riley R."/>
            <person name="LaButti K."/>
            <person name="Andreopoulos B."/>
            <person name="Lipzen A."/>
            <person name="Chen C."/>
            <person name="Yanf M."/>
            <person name="Daum C."/>
            <person name="Ng V."/>
            <person name="Clum A."/>
            <person name="Steindorff A."/>
            <person name="Ohm R."/>
            <person name="Martin F."/>
            <person name="Silar P."/>
            <person name="Natvig D."/>
            <person name="Lalanne C."/>
            <person name="Gautier V."/>
            <person name="Ament-velasquez S.L."/>
            <person name="Kruys A."/>
            <person name="Hutchinson M.I."/>
            <person name="Powell A.J."/>
            <person name="Barry K."/>
            <person name="Miller A.N."/>
            <person name="Grigoriev I.V."/>
            <person name="Debuchy R."/>
            <person name="Gladieux P."/>
            <person name="Thoren M.H."/>
            <person name="Johannesson H."/>
        </authorList>
    </citation>
    <scope>NUCLEOTIDE SEQUENCE</scope>
    <source>
        <strain evidence="4">SMH3187-1</strain>
    </source>
</reference>
<evidence type="ECO:0000313" key="5">
    <source>
        <dbReference type="Proteomes" id="UP001172155"/>
    </source>
</evidence>
<keyword evidence="2 3" id="KW-0040">ANK repeat</keyword>
<gene>
    <name evidence="4" type="ORF">B0T18DRAFT_94575</name>
</gene>
<evidence type="ECO:0000256" key="3">
    <source>
        <dbReference type="PROSITE-ProRule" id="PRU00023"/>
    </source>
</evidence>
<dbReference type="Gene3D" id="1.25.40.20">
    <property type="entry name" value="Ankyrin repeat-containing domain"/>
    <property type="match status" value="2"/>
</dbReference>
<name>A0AA40KB91_9PEZI</name>
<accession>A0AA40KB91</accession>
<proteinExistence type="predicted"/>
<dbReference type="InterPro" id="IPR036770">
    <property type="entry name" value="Ankyrin_rpt-contain_sf"/>
</dbReference>
<evidence type="ECO:0000256" key="2">
    <source>
        <dbReference type="ARBA" id="ARBA00023043"/>
    </source>
</evidence>
<sequence>MDTCWLNLYLLANNYHEAPIDQPNQNPAEVMATQDNRIVNLLDRVCRINADHLTSFLSSPDPITEAIRDSAFASALRVHCPGHLRHIASTGVDLDGRIRTQNQSMKTPLQFAAEVQDEDVSVEMIQILLDLGARPSLPLHPETLSPLYCCIKKKHYHAAALLLERSAGVGPRHLMLAIEQSIDYDANPNGYPLSHNPSKLVTIFLRSGAGINERLTSTSFIQVDVTPLGFAVMKGNGALAERLLDLGADLNAHQTTQCIRLLPGLAMPDHAICRRSVTTTCLGLAAHRGEIEVVHLLLSKGTGRLDTLPVEGYRSPLLIACVQGQCRIAIALIKKGVHVPISNENAKGMECVPVSLTLDAALRFALNPSEAMSIDSQMLRRLLSHYATDTSTGGGFPVSHRGPRTTLLKQAIEAGIAQDVQQYIEAGTSMPLVVRQIGNYKVALVLERYGVLSKLMERNCPGVLLEAIRARQYEVVSTVLQSGIAHHDDKGKCFDAAVSTGNVGLITELFHYKANFTPKTFPLAVRCQSPVEVLLLLLSRMPQNWTRSSDRRESVTGKESLSTRNWPRQVQLTPWLLRWRYKGLICWN</sequence>
<feature type="repeat" description="ANK" evidence="3">
    <location>
        <begin position="223"/>
        <end position="255"/>
    </location>
</feature>
<evidence type="ECO:0000256" key="1">
    <source>
        <dbReference type="ARBA" id="ARBA00022737"/>
    </source>
</evidence>
<evidence type="ECO:0000313" key="4">
    <source>
        <dbReference type="EMBL" id="KAK0752655.1"/>
    </source>
</evidence>
<dbReference type="PANTHER" id="PTHR24198">
    <property type="entry name" value="ANKYRIN REPEAT AND PROTEIN KINASE DOMAIN-CONTAINING PROTEIN"/>
    <property type="match status" value="1"/>
</dbReference>
<dbReference type="SMART" id="SM00248">
    <property type="entry name" value="ANK"/>
    <property type="match status" value="5"/>
</dbReference>